<evidence type="ECO:0000256" key="3">
    <source>
        <dbReference type="ARBA" id="ARBA00022603"/>
    </source>
</evidence>
<dbReference type="Pfam" id="PF10237">
    <property type="entry name" value="N6-adenineMlase"/>
    <property type="match status" value="1"/>
</dbReference>
<organism evidence="7 8">
    <name type="scientific">Balaenoptera acutorostrata</name>
    <name type="common">Common minke whale</name>
    <name type="synonym">Balaena rostrata</name>
    <dbReference type="NCBI Taxonomy" id="9767"/>
    <lineage>
        <taxon>Eukaryota</taxon>
        <taxon>Metazoa</taxon>
        <taxon>Chordata</taxon>
        <taxon>Craniata</taxon>
        <taxon>Vertebrata</taxon>
        <taxon>Euteleostomi</taxon>
        <taxon>Mammalia</taxon>
        <taxon>Eutheria</taxon>
        <taxon>Laurasiatheria</taxon>
        <taxon>Artiodactyla</taxon>
        <taxon>Whippomorpha</taxon>
        <taxon>Cetacea</taxon>
        <taxon>Mysticeti</taxon>
        <taxon>Balaenopteridae</taxon>
        <taxon>Balaenoptera</taxon>
    </lineage>
</organism>
<evidence type="ECO:0000313" key="7">
    <source>
        <dbReference type="Proteomes" id="UP001652580"/>
    </source>
</evidence>
<dbReference type="InterPro" id="IPR019369">
    <property type="entry name" value="Efm5/EEF1AKMT1"/>
</dbReference>
<dbReference type="HAMAP" id="MF_03187">
    <property type="entry name" value="Methyltr_EFM5"/>
    <property type="match status" value="1"/>
</dbReference>
<accession>A0ABM3SGF4</accession>
<proteinExistence type="inferred from homology"/>
<comment type="caution">
    <text evidence="6">Was originally thought to be an N(6)-adenine-specific DNA methyltransferase based on primary sequence and predicted secondary structure.</text>
</comment>
<gene>
    <name evidence="6 8" type="primary">EEF1AKMT1</name>
    <name evidence="6" type="synonym">N6AMT2</name>
</gene>
<comment type="subcellular location">
    <subcellularLocation>
        <location evidence="1 6">Cytoplasm</location>
    </subcellularLocation>
</comment>
<keyword evidence="4 6" id="KW-0808">Transferase</keyword>
<evidence type="ECO:0000256" key="6">
    <source>
        <dbReference type="HAMAP-Rule" id="MF_03187"/>
    </source>
</evidence>
<keyword evidence="2 6" id="KW-0963">Cytoplasm</keyword>
<evidence type="ECO:0000256" key="5">
    <source>
        <dbReference type="ARBA" id="ARBA00049497"/>
    </source>
</evidence>
<reference evidence="8" key="1">
    <citation type="submission" date="2025-08" db="UniProtKB">
        <authorList>
            <consortium name="RefSeq"/>
        </authorList>
    </citation>
    <scope>IDENTIFICATION</scope>
</reference>
<comment type="similarity">
    <text evidence="6">Belongs to the class I-like SAM-binding methyltransferase superfamily. EFM5 family.</text>
</comment>
<dbReference type="PANTHER" id="PTHR13200">
    <property type="entry name" value="EEF1A LYSINE METHYLTRANSFERASE 1"/>
    <property type="match status" value="1"/>
</dbReference>
<dbReference type="GO" id="GO:0032259">
    <property type="term" value="P:methylation"/>
    <property type="evidence" value="ECO:0007669"/>
    <property type="project" value="UniProtKB-KW"/>
</dbReference>
<evidence type="ECO:0000256" key="4">
    <source>
        <dbReference type="ARBA" id="ARBA00022679"/>
    </source>
</evidence>
<dbReference type="PROSITE" id="PS00092">
    <property type="entry name" value="N6_MTASE"/>
    <property type="match status" value="1"/>
</dbReference>
<evidence type="ECO:0000256" key="1">
    <source>
        <dbReference type="ARBA" id="ARBA00004496"/>
    </source>
</evidence>
<dbReference type="Proteomes" id="UP001652580">
    <property type="component" value="Chromosome 18"/>
</dbReference>
<dbReference type="GeneID" id="103007980"/>
<protein>
    <recommendedName>
        <fullName evidence="6">EEF1A lysine methyltransferase 1</fullName>
        <ecNumber evidence="6">2.1.1.-</ecNumber>
    </recommendedName>
    <alternativeName>
        <fullName evidence="6">N(6)-adenine-specific DNA methyltransferase 2</fullName>
    </alternativeName>
    <alternativeName>
        <fullName evidence="6">Protein-lysine N-methyltransferase N6AMT2</fullName>
    </alternativeName>
</protein>
<comment type="function">
    <text evidence="6">Protein-lysine methyltransferase that selectively catalyzes the trimethylation of EEF1A at 'Lys-79'.</text>
</comment>
<dbReference type="EC" id="2.1.1.-" evidence="6"/>
<name>A0ABM3SGF4_BALAC</name>
<evidence type="ECO:0000256" key="2">
    <source>
        <dbReference type="ARBA" id="ARBA00022490"/>
    </source>
</evidence>
<comment type="catalytic activity">
    <reaction evidence="5">
        <text>L-lysyl-[protein] + 3 S-adenosyl-L-methionine = N(6),N(6),N(6)-trimethyl-L-lysyl-[protein] + 3 S-adenosyl-L-homocysteine + 3 H(+)</text>
        <dbReference type="Rhea" id="RHEA:54192"/>
        <dbReference type="Rhea" id="RHEA-COMP:9752"/>
        <dbReference type="Rhea" id="RHEA-COMP:13826"/>
        <dbReference type="ChEBI" id="CHEBI:15378"/>
        <dbReference type="ChEBI" id="CHEBI:29969"/>
        <dbReference type="ChEBI" id="CHEBI:57856"/>
        <dbReference type="ChEBI" id="CHEBI:59789"/>
        <dbReference type="ChEBI" id="CHEBI:61961"/>
    </reaction>
    <physiologicalReaction direction="left-to-right" evidence="5">
        <dbReference type="Rhea" id="RHEA:54193"/>
    </physiologicalReaction>
</comment>
<dbReference type="RefSeq" id="XP_057388930.1">
    <property type="nucleotide sequence ID" value="XM_057532947.1"/>
</dbReference>
<dbReference type="InterPro" id="IPR041370">
    <property type="entry name" value="Mlase_EEF1AKMT1/ZCCHC4"/>
</dbReference>
<evidence type="ECO:0000313" key="8">
    <source>
        <dbReference type="RefSeq" id="XP_057388930.1"/>
    </source>
</evidence>
<keyword evidence="7" id="KW-1185">Reference proteome</keyword>
<sequence>MSNSEDEDLPQLSSHALAALQEFYAEQKQYTDLGGDDKYNIGIIEENWQLSQFWYTPETALHLAEEAVAAAGEGGRIACVSAPSVYQKLRELHREDFSICIFEYDHRFAIYGEEFIFYDYNNPVDLPEKIAAHSFDIVIADPPYLSEECLRKTSETIKYLTRGKILLCTGRCRIGNTPPMTLNKALPRSAPQSPYLYSGAEMLPFSQGWREVSGMMPGTRGPALGECTRSVTCTHQRQ</sequence>
<dbReference type="GO" id="GO:0008168">
    <property type="term" value="F:methyltransferase activity"/>
    <property type="evidence" value="ECO:0007669"/>
    <property type="project" value="UniProtKB-KW"/>
</dbReference>
<dbReference type="InterPro" id="IPR002052">
    <property type="entry name" value="DNA_methylase_N6_adenine_CS"/>
</dbReference>
<keyword evidence="3 6" id="KW-0489">Methyltransferase</keyword>
<dbReference type="PANTHER" id="PTHR13200:SF0">
    <property type="entry name" value="EEF1A LYSINE METHYLTRANSFERASE 1"/>
    <property type="match status" value="1"/>
</dbReference>